<keyword evidence="4" id="KW-0436">Ligase</keyword>
<dbReference type="InterPro" id="IPR012340">
    <property type="entry name" value="NA-bd_OB-fold"/>
</dbReference>
<comment type="caution">
    <text evidence="4">The sequence shown here is derived from an EMBL/GenBank/DDBJ whole genome shotgun (WGS) entry which is preliminary data.</text>
</comment>
<dbReference type="InterPro" id="IPR012309">
    <property type="entry name" value="DNA_ligase_ATP-dep_C"/>
</dbReference>
<sequence>MAKKRDSTYQPGRRSASWIKDKIWNTQEAVIGGWRQGEGGRSSGIGALLLGVPGPDGLQFAGRVGTGFTDKELTKLKGMLAPLQTDESPFDKPLPKLDAKGVTFVRPELVGEVRYSERTTDHRLRQPSWRGLRPDKTPDDVVW</sequence>
<feature type="non-terminal residue" evidence="4">
    <location>
        <position position="143"/>
    </location>
</feature>
<dbReference type="EC" id="6.5.1.1" evidence="1"/>
<evidence type="ECO:0000256" key="1">
    <source>
        <dbReference type="ARBA" id="ARBA00012727"/>
    </source>
</evidence>
<evidence type="ECO:0000256" key="2">
    <source>
        <dbReference type="SAM" id="MobiDB-lite"/>
    </source>
</evidence>
<evidence type="ECO:0000313" key="5">
    <source>
        <dbReference type="Proteomes" id="UP001183410"/>
    </source>
</evidence>
<keyword evidence="5" id="KW-1185">Reference proteome</keyword>
<dbReference type="Gene3D" id="2.40.50.140">
    <property type="entry name" value="Nucleic acid-binding proteins"/>
    <property type="match status" value="1"/>
</dbReference>
<evidence type="ECO:0000313" key="4">
    <source>
        <dbReference type="EMBL" id="MDT0271058.1"/>
    </source>
</evidence>
<dbReference type="GO" id="GO:0016874">
    <property type="term" value="F:ligase activity"/>
    <property type="evidence" value="ECO:0007669"/>
    <property type="project" value="UniProtKB-KW"/>
</dbReference>
<feature type="domain" description="DNA ligase ATP-dependent C-terminal" evidence="3">
    <location>
        <begin position="41"/>
        <end position="136"/>
    </location>
</feature>
<evidence type="ECO:0000259" key="3">
    <source>
        <dbReference type="Pfam" id="PF04679"/>
    </source>
</evidence>
<feature type="compositionally biased region" description="Basic and acidic residues" evidence="2">
    <location>
        <begin position="132"/>
        <end position="143"/>
    </location>
</feature>
<dbReference type="Gene3D" id="3.30.1490.70">
    <property type="match status" value="1"/>
</dbReference>
<dbReference type="CDD" id="cd07971">
    <property type="entry name" value="OBF_DNA_ligase_LigD"/>
    <property type="match status" value="1"/>
</dbReference>
<name>A0ABU2K2P7_9ACTN</name>
<feature type="region of interest" description="Disordered" evidence="2">
    <location>
        <begin position="119"/>
        <end position="143"/>
    </location>
</feature>
<reference evidence="5" key="1">
    <citation type="submission" date="2023-07" db="EMBL/GenBank/DDBJ databases">
        <title>30 novel species of actinomycetes from the DSMZ collection.</title>
        <authorList>
            <person name="Nouioui I."/>
        </authorList>
    </citation>
    <scope>NUCLEOTIDE SEQUENCE [LARGE SCALE GENOMIC DNA]</scope>
    <source>
        <strain evidence="5">DSM 44915</strain>
    </source>
</reference>
<organism evidence="4 5">
    <name type="scientific">Streptomyces chisholmiae</name>
    <dbReference type="NCBI Taxonomy" id="3075540"/>
    <lineage>
        <taxon>Bacteria</taxon>
        <taxon>Bacillati</taxon>
        <taxon>Actinomycetota</taxon>
        <taxon>Actinomycetes</taxon>
        <taxon>Kitasatosporales</taxon>
        <taxon>Streptomycetaceae</taxon>
        <taxon>Streptomyces</taxon>
    </lineage>
</organism>
<proteinExistence type="predicted"/>
<protein>
    <recommendedName>
        <fullName evidence="1">DNA ligase (ATP)</fullName>
        <ecNumber evidence="1">6.5.1.1</ecNumber>
    </recommendedName>
</protein>
<dbReference type="SUPFAM" id="SSF50249">
    <property type="entry name" value="Nucleic acid-binding proteins"/>
    <property type="match status" value="1"/>
</dbReference>
<accession>A0ABU2K2P7</accession>
<dbReference type="Pfam" id="PF04679">
    <property type="entry name" value="DNA_ligase_A_C"/>
    <property type="match status" value="1"/>
</dbReference>
<dbReference type="EMBL" id="JAVREO010000198">
    <property type="protein sequence ID" value="MDT0271058.1"/>
    <property type="molecule type" value="Genomic_DNA"/>
</dbReference>
<gene>
    <name evidence="4" type="ORF">RM844_32795</name>
</gene>
<dbReference type="Proteomes" id="UP001183410">
    <property type="component" value="Unassembled WGS sequence"/>
</dbReference>